<dbReference type="EMBL" id="JBHLWN010000024">
    <property type="protein sequence ID" value="MFC0211970.1"/>
    <property type="molecule type" value="Genomic_DNA"/>
</dbReference>
<evidence type="ECO:0000313" key="1">
    <source>
        <dbReference type="EMBL" id="MFC0211970.1"/>
    </source>
</evidence>
<sequence length="421" mass="46319">MSELPWMAIEDEAVHNSRDVIQVSISAADCSGEANARITNPLLAALQSLIYSLDDSWKGSRRKPPAFIPADKGMYESVRGINAIRLLSGGTADLFGITPVTHALGGTSQLLLDTRDLTVLQRRLVTMAAGTVLAYERFLHELLEIPASIDWEWASPGGERSSLHLSTEQLQNAHAMINEIVVTEEIVQVKGSLTAINLARKTFTLEAQDGQVYKGRVSEPVRKQYSGENHAFELPVKVEAVIERRISSQASIQTETIVDTLAELDTHLGLDVQETLYSCKELFRPLDTFVEGDSEVAAGSILSLDEYTELAKLLDDLAGSNPTKGARRLLSPSDMIQAKELLSEGKPICRLVTFCAQMALAHHDFADEYDVSSAAYGKQRTHSNKLTMLIADAYPDYVKLRKLMLNMIHALEAGEHHQVHG</sequence>
<organism evidence="1 2">
    <name type="scientific">Paenibacillus chartarius</name>
    <dbReference type="NCBI Taxonomy" id="747481"/>
    <lineage>
        <taxon>Bacteria</taxon>
        <taxon>Bacillati</taxon>
        <taxon>Bacillota</taxon>
        <taxon>Bacilli</taxon>
        <taxon>Bacillales</taxon>
        <taxon>Paenibacillaceae</taxon>
        <taxon>Paenibacillus</taxon>
    </lineage>
</organism>
<evidence type="ECO:0000313" key="2">
    <source>
        <dbReference type="Proteomes" id="UP001589776"/>
    </source>
</evidence>
<dbReference type="Proteomes" id="UP001589776">
    <property type="component" value="Unassembled WGS sequence"/>
</dbReference>
<gene>
    <name evidence="1" type="ORF">ACFFK0_05800</name>
</gene>
<reference evidence="1 2" key="1">
    <citation type="submission" date="2024-09" db="EMBL/GenBank/DDBJ databases">
        <authorList>
            <person name="Sun Q."/>
            <person name="Mori K."/>
        </authorList>
    </citation>
    <scope>NUCLEOTIDE SEQUENCE [LARGE SCALE GENOMIC DNA]</scope>
    <source>
        <strain evidence="1 2">CCM 7759</strain>
    </source>
</reference>
<comment type="caution">
    <text evidence="1">The sequence shown here is derived from an EMBL/GenBank/DDBJ whole genome shotgun (WGS) entry which is preliminary data.</text>
</comment>
<proteinExistence type="predicted"/>
<protein>
    <submittedName>
        <fullName evidence="1">Uncharacterized protein</fullName>
    </submittedName>
</protein>
<name>A0ABV6DH35_9BACL</name>
<dbReference type="RefSeq" id="WP_377469016.1">
    <property type="nucleotide sequence ID" value="NZ_JBHLWN010000024.1"/>
</dbReference>
<accession>A0ABV6DH35</accession>
<keyword evidence="2" id="KW-1185">Reference proteome</keyword>